<dbReference type="Proteomes" id="UP000054047">
    <property type="component" value="Unassembled WGS sequence"/>
</dbReference>
<gene>
    <name evidence="1" type="ORF">ANCDUO_08526</name>
</gene>
<dbReference type="OrthoDB" id="5917530at2759"/>
<protein>
    <submittedName>
        <fullName evidence="1">Uncharacterized protein</fullName>
    </submittedName>
</protein>
<keyword evidence="2" id="KW-1185">Reference proteome</keyword>
<sequence>MEFIRTKEIHSLPKAEPRRILVHFWHSFIPHRGCAAYLRIKRFPSAAEKLKFVPGLEAKLRHAQLDKELGIPPLESWRRGSLASYLPLPSFGNFSLRGSRRSSQVSFNSPNIFVQV</sequence>
<dbReference type="AlphaFoldDB" id="A0A0C2CW98"/>
<dbReference type="EMBL" id="KN730316">
    <property type="protein sequence ID" value="KIH61208.1"/>
    <property type="molecule type" value="Genomic_DNA"/>
</dbReference>
<reference evidence="1 2" key="1">
    <citation type="submission" date="2013-12" db="EMBL/GenBank/DDBJ databases">
        <title>Draft genome of the parsitic nematode Ancylostoma duodenale.</title>
        <authorList>
            <person name="Mitreva M."/>
        </authorList>
    </citation>
    <scope>NUCLEOTIDE SEQUENCE [LARGE SCALE GENOMIC DNA]</scope>
    <source>
        <strain evidence="1 2">Zhejiang</strain>
    </source>
</reference>
<accession>A0A0C2CW98</accession>
<organism evidence="1 2">
    <name type="scientific">Ancylostoma duodenale</name>
    <dbReference type="NCBI Taxonomy" id="51022"/>
    <lineage>
        <taxon>Eukaryota</taxon>
        <taxon>Metazoa</taxon>
        <taxon>Ecdysozoa</taxon>
        <taxon>Nematoda</taxon>
        <taxon>Chromadorea</taxon>
        <taxon>Rhabditida</taxon>
        <taxon>Rhabditina</taxon>
        <taxon>Rhabditomorpha</taxon>
        <taxon>Strongyloidea</taxon>
        <taxon>Ancylostomatidae</taxon>
        <taxon>Ancylostomatinae</taxon>
        <taxon>Ancylostoma</taxon>
    </lineage>
</organism>
<proteinExistence type="predicted"/>
<name>A0A0C2CW98_9BILA</name>
<evidence type="ECO:0000313" key="1">
    <source>
        <dbReference type="EMBL" id="KIH61208.1"/>
    </source>
</evidence>
<evidence type="ECO:0000313" key="2">
    <source>
        <dbReference type="Proteomes" id="UP000054047"/>
    </source>
</evidence>